<sequence length="324" mass="36112">MSEGSMPVLGRLTRLSPRDVWPHEAHSFTPWLLNNVDVLSDLLGMDLALEVAEHPVGGFSLDLMGRDETTGEVVIVENQLETSDHGHLGQILTYAAGTDPTTIVWVAASFRAEHRAAIDWLNARTDENTRFFGVELGVVRIGQSDPAPSFRLVAQPNDWEKTVRAATSQAEATGIQVLYRSFWSRWLDLLQADRPGWSRSRGAPRASWFNMTAGIAGATYCTAFTKRGLSSQLILESPEADVNLARFQALKANQSEMEQVYGLPLAWEELPGRKSSRVADYLSDADVSAEENWDQYLDWLLDRQTASGRPWRQSGACHHPDRSF</sequence>
<organism evidence="2 3">
    <name type="scientific">Kribbella orskensis</name>
    <dbReference type="NCBI Taxonomy" id="2512216"/>
    <lineage>
        <taxon>Bacteria</taxon>
        <taxon>Bacillati</taxon>
        <taxon>Actinomycetota</taxon>
        <taxon>Actinomycetes</taxon>
        <taxon>Propionibacteriales</taxon>
        <taxon>Kribbellaceae</taxon>
        <taxon>Kribbella</taxon>
    </lineage>
</organism>
<gene>
    <name evidence="2" type="ORF">EV644_116151</name>
</gene>
<protein>
    <submittedName>
        <fullName evidence="2">Uncharacterized protein DUF4268</fullName>
    </submittedName>
</protein>
<comment type="caution">
    <text evidence="2">The sequence shown here is derived from an EMBL/GenBank/DDBJ whole genome shotgun (WGS) entry which is preliminary data.</text>
</comment>
<evidence type="ECO:0000313" key="2">
    <source>
        <dbReference type="EMBL" id="TCO16777.1"/>
    </source>
</evidence>
<keyword evidence="3" id="KW-1185">Reference proteome</keyword>
<feature type="domain" description="DUF4268" evidence="1">
    <location>
        <begin position="178"/>
        <end position="303"/>
    </location>
</feature>
<dbReference type="Gene3D" id="3.40.1350.10">
    <property type="match status" value="1"/>
</dbReference>
<reference evidence="2 3" key="1">
    <citation type="journal article" date="2015" name="Stand. Genomic Sci.">
        <title>Genomic Encyclopedia of Bacterial and Archaeal Type Strains, Phase III: the genomes of soil and plant-associated and newly described type strains.</title>
        <authorList>
            <person name="Whitman W.B."/>
            <person name="Woyke T."/>
            <person name="Klenk H.P."/>
            <person name="Zhou Y."/>
            <person name="Lilburn T.G."/>
            <person name="Beck B.J."/>
            <person name="De Vos P."/>
            <person name="Vandamme P."/>
            <person name="Eisen J.A."/>
            <person name="Garrity G."/>
            <person name="Hugenholtz P."/>
            <person name="Kyrpides N.C."/>
        </authorList>
    </citation>
    <scope>NUCLEOTIDE SEQUENCE [LARGE SCALE GENOMIC DNA]</scope>
    <source>
        <strain evidence="2 3">VKM Ac-2538</strain>
    </source>
</reference>
<proteinExistence type="predicted"/>
<evidence type="ECO:0000313" key="3">
    <source>
        <dbReference type="Proteomes" id="UP000295818"/>
    </source>
</evidence>
<dbReference type="InterPro" id="IPR011856">
    <property type="entry name" value="tRNA_endonuc-like_dom_sf"/>
</dbReference>
<dbReference type="Proteomes" id="UP000295818">
    <property type="component" value="Unassembled WGS sequence"/>
</dbReference>
<dbReference type="InterPro" id="IPR025364">
    <property type="entry name" value="DUF4268"/>
</dbReference>
<dbReference type="EMBL" id="SLWM01000016">
    <property type="protein sequence ID" value="TCO16777.1"/>
    <property type="molecule type" value="Genomic_DNA"/>
</dbReference>
<dbReference type="RefSeq" id="WP_199240104.1">
    <property type="nucleotide sequence ID" value="NZ_SLWM01000016.1"/>
</dbReference>
<dbReference type="Pfam" id="PF14088">
    <property type="entry name" value="DUF4268"/>
    <property type="match status" value="1"/>
</dbReference>
<name>A0ABY2BD14_9ACTN</name>
<accession>A0ABY2BD14</accession>
<evidence type="ECO:0000259" key="1">
    <source>
        <dbReference type="Pfam" id="PF14088"/>
    </source>
</evidence>